<dbReference type="AlphaFoldDB" id="A0A1I7X992"/>
<protein>
    <submittedName>
        <fullName evidence="3">Uncharacterized protein</fullName>
    </submittedName>
</protein>
<evidence type="ECO:0000313" key="3">
    <source>
        <dbReference type="WBParaSite" id="Hba_14149"/>
    </source>
</evidence>
<sequence>MNSSYDDVNEAQEVQIEPHVLPRTYERNSKKKRIKLRPNSMPQPNMEQYCSAETDDIKEDAYSKPLPKNTKSCGRFKKSIEQSRRVIAHEPVSTGILGERNNEGRASNGNVTSLVSFDPKSSTLLRVREHLDSEEDEIEGYSRIHKDSVPSMMAPSLPSTTNDFSVSDSGVLVSTVDWPTPPLRSDLSRKQLREQLYLPFKEGTKLKSMSPVSPGIKLSTEPLNSPGIKLLNDLEKSSEEHSSSFHVQNRDNIIVVGHYHATNEFTLMNETGEPANVPIISGNSLLV</sequence>
<dbReference type="Proteomes" id="UP000095283">
    <property type="component" value="Unplaced"/>
</dbReference>
<reference evidence="3" key="1">
    <citation type="submission" date="2016-11" db="UniProtKB">
        <authorList>
            <consortium name="WormBaseParasite"/>
        </authorList>
    </citation>
    <scope>IDENTIFICATION</scope>
</reference>
<proteinExistence type="predicted"/>
<evidence type="ECO:0000313" key="2">
    <source>
        <dbReference type="Proteomes" id="UP000095283"/>
    </source>
</evidence>
<accession>A0A1I7X992</accession>
<organism evidence="2 3">
    <name type="scientific">Heterorhabditis bacteriophora</name>
    <name type="common">Entomopathogenic nematode worm</name>
    <dbReference type="NCBI Taxonomy" id="37862"/>
    <lineage>
        <taxon>Eukaryota</taxon>
        <taxon>Metazoa</taxon>
        <taxon>Ecdysozoa</taxon>
        <taxon>Nematoda</taxon>
        <taxon>Chromadorea</taxon>
        <taxon>Rhabditida</taxon>
        <taxon>Rhabditina</taxon>
        <taxon>Rhabditomorpha</taxon>
        <taxon>Strongyloidea</taxon>
        <taxon>Heterorhabditidae</taxon>
        <taxon>Heterorhabditis</taxon>
    </lineage>
</organism>
<evidence type="ECO:0000256" key="1">
    <source>
        <dbReference type="SAM" id="MobiDB-lite"/>
    </source>
</evidence>
<dbReference type="WBParaSite" id="Hba_14149">
    <property type="protein sequence ID" value="Hba_14149"/>
    <property type="gene ID" value="Hba_14149"/>
</dbReference>
<keyword evidence="2" id="KW-1185">Reference proteome</keyword>
<name>A0A1I7X992_HETBA</name>
<feature type="region of interest" description="Disordered" evidence="1">
    <location>
        <begin position="1"/>
        <end position="47"/>
    </location>
</feature>